<organism evidence="1 2">
    <name type="scientific">Acidithiobacillus ferruginosus</name>
    <dbReference type="NCBI Taxonomy" id="3063951"/>
    <lineage>
        <taxon>Bacteria</taxon>
        <taxon>Pseudomonadati</taxon>
        <taxon>Pseudomonadota</taxon>
        <taxon>Acidithiobacillia</taxon>
        <taxon>Acidithiobacillales</taxon>
        <taxon>Acidithiobacillaceae</taxon>
        <taxon>Acidithiobacillus</taxon>
    </lineage>
</organism>
<gene>
    <name evidence="1" type="ORF">HF292_005465</name>
</gene>
<dbReference type="Proteomes" id="UP001196097">
    <property type="component" value="Chromosome"/>
</dbReference>
<evidence type="ECO:0000313" key="2">
    <source>
        <dbReference type="Proteomes" id="UP001196097"/>
    </source>
</evidence>
<keyword evidence="2" id="KW-1185">Reference proteome</keyword>
<accession>A0ACD5ILV0</accession>
<reference evidence="1 2" key="1">
    <citation type="journal article" date="2021" name="ISME J.">
        <title>Genomic evolution of the class Acidithiobacillia: deep-branching Proteobacteria living in extreme acidic conditions.</title>
        <authorList>
            <person name="Moya-Beltran A."/>
            <person name="Beard S."/>
            <person name="Rojas-Villalobos C."/>
            <person name="Issotta F."/>
            <person name="Gallardo Y."/>
            <person name="Ulloa R."/>
            <person name="Giaveno A."/>
            <person name="Degli Esposti M."/>
            <person name="Johnson D.B."/>
            <person name="Quatrini R."/>
        </authorList>
    </citation>
    <scope>NUCLEOTIDE SEQUENCE [LARGE SCALE GENOMIC DNA]</scope>
    <source>
        <strain evidence="1 2">CF3</strain>
    </source>
</reference>
<name>A0ACD5ILV0_9PROT</name>
<proteinExistence type="predicted"/>
<dbReference type="EMBL" id="CP130946">
    <property type="protein sequence ID" value="XRP74500.1"/>
    <property type="molecule type" value="Genomic_DNA"/>
</dbReference>
<sequence>MDIFLQPGEWYFGDRDTRIRTLLGSCIAITLWHPRLQVGGMCHFMLPSRGSPRPAAASLDGRYGDEAVLALMQELRQQRTHPSDYVCKLFGGGNMFRQQPGRTIMDDDKAVGTAAHGERVHRYTPETCADVPCKNVWAAKQLIGQAGFSIAASHLGGQGHRSLYFEVWSGAVYLKFSGRGAAIHAG</sequence>
<evidence type="ECO:0000313" key="1">
    <source>
        <dbReference type="EMBL" id="XRP74500.1"/>
    </source>
</evidence>
<protein>
    <submittedName>
        <fullName evidence="1">Chemotaxis protein CheD</fullName>
    </submittedName>
</protein>